<gene>
    <name evidence="2" type="ORF">NDU88_005217</name>
</gene>
<comment type="caution">
    <text evidence="2">The sequence shown here is derived from an EMBL/GenBank/DDBJ whole genome shotgun (WGS) entry which is preliminary data.</text>
</comment>
<name>A0AAV7NM33_PLEWA</name>
<evidence type="ECO:0000256" key="1">
    <source>
        <dbReference type="SAM" id="MobiDB-lite"/>
    </source>
</evidence>
<evidence type="ECO:0000313" key="2">
    <source>
        <dbReference type="EMBL" id="KAJ1117016.1"/>
    </source>
</evidence>
<organism evidence="2 3">
    <name type="scientific">Pleurodeles waltl</name>
    <name type="common">Iberian ribbed newt</name>
    <dbReference type="NCBI Taxonomy" id="8319"/>
    <lineage>
        <taxon>Eukaryota</taxon>
        <taxon>Metazoa</taxon>
        <taxon>Chordata</taxon>
        <taxon>Craniata</taxon>
        <taxon>Vertebrata</taxon>
        <taxon>Euteleostomi</taxon>
        <taxon>Amphibia</taxon>
        <taxon>Batrachia</taxon>
        <taxon>Caudata</taxon>
        <taxon>Salamandroidea</taxon>
        <taxon>Salamandridae</taxon>
        <taxon>Pleurodelinae</taxon>
        <taxon>Pleurodeles</taxon>
    </lineage>
</organism>
<reference evidence="2" key="1">
    <citation type="journal article" date="2022" name="bioRxiv">
        <title>Sequencing and chromosome-scale assembly of the giantPleurodeles waltlgenome.</title>
        <authorList>
            <person name="Brown T."/>
            <person name="Elewa A."/>
            <person name="Iarovenko S."/>
            <person name="Subramanian E."/>
            <person name="Araus A.J."/>
            <person name="Petzold A."/>
            <person name="Susuki M."/>
            <person name="Suzuki K.-i.T."/>
            <person name="Hayashi T."/>
            <person name="Toyoda A."/>
            <person name="Oliveira C."/>
            <person name="Osipova E."/>
            <person name="Leigh N.D."/>
            <person name="Simon A."/>
            <person name="Yun M.H."/>
        </authorList>
    </citation>
    <scope>NUCLEOTIDE SEQUENCE</scope>
    <source>
        <strain evidence="2">20211129_DDA</strain>
        <tissue evidence="2">Liver</tissue>
    </source>
</reference>
<evidence type="ECO:0000313" key="3">
    <source>
        <dbReference type="Proteomes" id="UP001066276"/>
    </source>
</evidence>
<accession>A0AAV7NM33</accession>
<feature type="compositionally biased region" description="Polar residues" evidence="1">
    <location>
        <begin position="51"/>
        <end position="66"/>
    </location>
</feature>
<dbReference type="Proteomes" id="UP001066276">
    <property type="component" value="Chromosome 8"/>
</dbReference>
<dbReference type="EMBL" id="JANPWB010000012">
    <property type="protein sequence ID" value="KAJ1117016.1"/>
    <property type="molecule type" value="Genomic_DNA"/>
</dbReference>
<feature type="region of interest" description="Disordered" evidence="1">
    <location>
        <begin position="26"/>
        <end position="66"/>
    </location>
</feature>
<proteinExistence type="predicted"/>
<sequence length="66" mass="6843">MDAADASHHNCEAPARTTASLHISQLVTNNGVRNPQVPTGGAPKRDGAPPSSGSRPTYQGRHSSPQ</sequence>
<feature type="compositionally biased region" description="Polar residues" evidence="1">
    <location>
        <begin position="26"/>
        <end position="37"/>
    </location>
</feature>
<dbReference type="AlphaFoldDB" id="A0AAV7NM33"/>
<keyword evidence="3" id="KW-1185">Reference proteome</keyword>
<protein>
    <submittedName>
        <fullName evidence="2">Uncharacterized protein</fullName>
    </submittedName>
</protein>